<organism evidence="1 2">
    <name type="scientific">Lentinula raphanica</name>
    <dbReference type="NCBI Taxonomy" id="153919"/>
    <lineage>
        <taxon>Eukaryota</taxon>
        <taxon>Fungi</taxon>
        <taxon>Dikarya</taxon>
        <taxon>Basidiomycota</taxon>
        <taxon>Agaricomycotina</taxon>
        <taxon>Agaricomycetes</taxon>
        <taxon>Agaricomycetidae</taxon>
        <taxon>Agaricales</taxon>
        <taxon>Marasmiineae</taxon>
        <taxon>Omphalotaceae</taxon>
        <taxon>Lentinula</taxon>
    </lineage>
</organism>
<name>A0AA38UFS1_9AGAR</name>
<dbReference type="EMBL" id="MU806091">
    <property type="protein sequence ID" value="KAJ3840162.1"/>
    <property type="molecule type" value="Genomic_DNA"/>
</dbReference>
<comment type="caution">
    <text evidence="1">The sequence shown here is derived from an EMBL/GenBank/DDBJ whole genome shotgun (WGS) entry which is preliminary data.</text>
</comment>
<gene>
    <name evidence="1" type="ORF">F5878DRAFT_675334</name>
</gene>
<dbReference type="Proteomes" id="UP001163846">
    <property type="component" value="Unassembled WGS sequence"/>
</dbReference>
<proteinExistence type="predicted"/>
<evidence type="ECO:0000313" key="2">
    <source>
        <dbReference type="Proteomes" id="UP001163846"/>
    </source>
</evidence>
<reference evidence="1" key="1">
    <citation type="submission" date="2022-08" db="EMBL/GenBank/DDBJ databases">
        <authorList>
            <consortium name="DOE Joint Genome Institute"/>
            <person name="Min B."/>
            <person name="Riley R."/>
            <person name="Sierra-Patev S."/>
            <person name="Naranjo-Ortiz M."/>
            <person name="Looney B."/>
            <person name="Konkel Z."/>
            <person name="Slot J.C."/>
            <person name="Sakamoto Y."/>
            <person name="Steenwyk J.L."/>
            <person name="Rokas A."/>
            <person name="Carro J."/>
            <person name="Camarero S."/>
            <person name="Ferreira P."/>
            <person name="Molpeceres G."/>
            <person name="Ruiz-Duenas F.J."/>
            <person name="Serrano A."/>
            <person name="Henrissat B."/>
            <person name="Drula E."/>
            <person name="Hughes K.W."/>
            <person name="Mata J.L."/>
            <person name="Ishikawa N.K."/>
            <person name="Vargas-Isla R."/>
            <person name="Ushijima S."/>
            <person name="Smith C.A."/>
            <person name="Ahrendt S."/>
            <person name="Andreopoulos W."/>
            <person name="He G."/>
            <person name="Labutti K."/>
            <person name="Lipzen A."/>
            <person name="Ng V."/>
            <person name="Sandor L."/>
            <person name="Barry K."/>
            <person name="Martinez A.T."/>
            <person name="Xiao Y."/>
            <person name="Gibbons J.G."/>
            <person name="Terashima K."/>
            <person name="Hibbett D.S."/>
            <person name="Grigoriev I.V."/>
        </authorList>
    </citation>
    <scope>NUCLEOTIDE SEQUENCE</scope>
    <source>
        <strain evidence="1">TFB9207</strain>
    </source>
</reference>
<sequence length="650" mass="73976">MPMPNVIILQPPSCSYKTAEILQSEDELSLSQLLKVTVLRHKIMLYDDAPHGFYIAPVKSEGDPYLFKFINGNNALKAYHEAVQSPMNSNISKHTRKADHLHLSTGNQMNQWFNPLPMRTGISIREDIPKAAQVLEQTLSRLLMMELTTLQTTDTDFQLIQEVQIVSSWLFAMNFEYIQYQIIPSPTGGEPQRRSEIVAGWPKRLWPTETGLNWPKMVYLPNINNWSTVQSDLEYGDSHVVVKRSPRHTGVSVTLFGWDWHKQKASEDGFKIYHGFDFVVAANEQIVCEGYDGNIGLAPRMERLTNLSMEVSTFIIRLVHPDVLAKRDPWTCPLHNIISFGSEFPLKAPVNPDAQFSAPIPTTSPVIGRPESWRVKLLRIGIVTAGSDDYAWINMDDPTSSRGNQGIDIYMDTGSPMSIFPGHVVTKMLVDKHWLGSSRGTVSDYRRPSIAPEIYEDLASKYILFQFQGADSHAVEVKVQARIFLSWYPTLERNNEYIYYRTIKATKGDLYVLGQNWYWAAIVKHAIPVETHFAPYVQVMPNGYFYDIVARRPVIPEDMENNTASMIYTMKTFKASTKTMNLIEDPALILVGFEKVQRDTLPRDNSCMGLSMICTGMKDTKFDGYKLDVLEHGVKTTKQYVYTKNEDLEG</sequence>
<keyword evidence="2" id="KW-1185">Reference proteome</keyword>
<dbReference type="AlphaFoldDB" id="A0AA38UFS1"/>
<protein>
    <submittedName>
        <fullName evidence="1">Uncharacterized protein</fullName>
    </submittedName>
</protein>
<evidence type="ECO:0000313" key="1">
    <source>
        <dbReference type="EMBL" id="KAJ3840162.1"/>
    </source>
</evidence>
<accession>A0AA38UFS1</accession>